<evidence type="ECO:0000313" key="9">
    <source>
        <dbReference type="EMBL" id="PZO98740.1"/>
    </source>
</evidence>
<dbReference type="AlphaFoldDB" id="A0A2W5AVV7"/>
<evidence type="ECO:0000256" key="1">
    <source>
        <dbReference type="ARBA" id="ARBA00004967"/>
    </source>
</evidence>
<dbReference type="UniPathway" id="UPA00068">
    <property type="reaction ID" value="UER00113"/>
</dbReference>
<sequence length="142" mass="16010">VEDRLVGIKSREIYEAPGAMTLIRAHEAMEAVTVERELARYKRGIDAEWSDLVYDGLWFSPLKRSLDAFIEESQEHVTGDIRLVLHAGNIIINGRRSDHSLYDFNLATYDEGDSFDQSLAKGFVELHGLSSKIAAKRDMGIL</sequence>
<gene>
    <name evidence="9" type="ORF">DI609_09890</name>
</gene>
<feature type="domain" description="Arginosuccinate synthase C-terminal" evidence="8">
    <location>
        <begin position="1"/>
        <end position="133"/>
    </location>
</feature>
<dbReference type="GO" id="GO:0000050">
    <property type="term" value="P:urea cycle"/>
    <property type="evidence" value="ECO:0007669"/>
    <property type="project" value="TreeGrafter"/>
</dbReference>
<evidence type="ECO:0000256" key="4">
    <source>
        <dbReference type="ARBA" id="ARBA00022598"/>
    </source>
</evidence>
<protein>
    <recommendedName>
        <fullName evidence="2">argininosuccinate synthase</fullName>
        <ecNumber evidence="2">6.3.4.5</ecNumber>
    </recommendedName>
</protein>
<dbReference type="Gene3D" id="1.20.5.470">
    <property type="entry name" value="Single helix bin"/>
    <property type="match status" value="1"/>
</dbReference>
<dbReference type="Proteomes" id="UP000249451">
    <property type="component" value="Unassembled WGS sequence"/>
</dbReference>
<reference evidence="9 10" key="1">
    <citation type="submission" date="2017-11" db="EMBL/GenBank/DDBJ databases">
        <title>Infants hospitalized years apart are colonized by the same room-sourced microbial strains.</title>
        <authorList>
            <person name="Brooks B."/>
            <person name="Olm M.R."/>
            <person name="Firek B.A."/>
            <person name="Baker R."/>
            <person name="Thomas B.C."/>
            <person name="Morowitz M.J."/>
            <person name="Banfield J.F."/>
        </authorList>
    </citation>
    <scope>NUCLEOTIDE SEQUENCE [LARGE SCALE GENOMIC DNA]</scope>
    <source>
        <strain evidence="9">S2_012_000_R3_87</strain>
    </source>
</reference>
<dbReference type="PANTHER" id="PTHR11587:SF2">
    <property type="entry name" value="ARGININOSUCCINATE SYNTHASE"/>
    <property type="match status" value="1"/>
</dbReference>
<comment type="pathway">
    <text evidence="1">Amino-acid biosynthesis; L-arginine biosynthesis; L-arginine from L-ornithine and carbamoyl phosphate: step 2/3.</text>
</comment>
<dbReference type="PANTHER" id="PTHR11587">
    <property type="entry name" value="ARGININOSUCCINATE SYNTHASE"/>
    <property type="match status" value="1"/>
</dbReference>
<dbReference type="GO" id="GO:0005524">
    <property type="term" value="F:ATP binding"/>
    <property type="evidence" value="ECO:0007669"/>
    <property type="project" value="UniProtKB-KW"/>
</dbReference>
<dbReference type="InterPro" id="IPR001518">
    <property type="entry name" value="Arginosuc_synth"/>
</dbReference>
<dbReference type="Pfam" id="PF20979">
    <property type="entry name" value="Arginosuc_syn_C"/>
    <property type="match status" value="1"/>
</dbReference>
<evidence type="ECO:0000259" key="8">
    <source>
        <dbReference type="Pfam" id="PF20979"/>
    </source>
</evidence>
<evidence type="ECO:0000256" key="6">
    <source>
        <dbReference type="ARBA" id="ARBA00022741"/>
    </source>
</evidence>
<keyword evidence="3" id="KW-0055">Arginine biosynthesis</keyword>
<dbReference type="SUPFAM" id="SSF69864">
    <property type="entry name" value="Argininosuccinate synthetase, C-terminal domain"/>
    <property type="match status" value="1"/>
</dbReference>
<dbReference type="EMBL" id="QFNY01000258">
    <property type="protein sequence ID" value="PZO98740.1"/>
    <property type="molecule type" value="Genomic_DNA"/>
</dbReference>
<dbReference type="GO" id="GO:0006526">
    <property type="term" value="P:L-arginine biosynthetic process"/>
    <property type="evidence" value="ECO:0007669"/>
    <property type="project" value="UniProtKB-UniPathway"/>
</dbReference>
<dbReference type="GO" id="GO:0000053">
    <property type="term" value="P:argininosuccinate metabolic process"/>
    <property type="evidence" value="ECO:0007669"/>
    <property type="project" value="TreeGrafter"/>
</dbReference>
<comment type="caution">
    <text evidence="9">The sequence shown here is derived from an EMBL/GenBank/DDBJ whole genome shotgun (WGS) entry which is preliminary data.</text>
</comment>
<evidence type="ECO:0000256" key="7">
    <source>
        <dbReference type="ARBA" id="ARBA00022840"/>
    </source>
</evidence>
<dbReference type="GO" id="GO:0005737">
    <property type="term" value="C:cytoplasm"/>
    <property type="evidence" value="ECO:0007669"/>
    <property type="project" value="TreeGrafter"/>
</dbReference>
<name>A0A2W5AVV7_9CORY</name>
<dbReference type="Gene3D" id="3.90.1260.10">
    <property type="entry name" value="Argininosuccinate synthetase, chain A, domain 2"/>
    <property type="match status" value="1"/>
</dbReference>
<accession>A0A2W5AVV7</accession>
<dbReference type="InterPro" id="IPR048268">
    <property type="entry name" value="Arginosuc_syn_C"/>
</dbReference>
<feature type="non-terminal residue" evidence="9">
    <location>
        <position position="1"/>
    </location>
</feature>
<dbReference type="EC" id="6.3.4.5" evidence="2"/>
<proteinExistence type="predicted"/>
<evidence type="ECO:0000313" key="10">
    <source>
        <dbReference type="Proteomes" id="UP000249451"/>
    </source>
</evidence>
<evidence type="ECO:0000256" key="2">
    <source>
        <dbReference type="ARBA" id="ARBA00012286"/>
    </source>
</evidence>
<dbReference type="InterPro" id="IPR024074">
    <property type="entry name" value="AS_cat/multimer_dom_body"/>
</dbReference>
<keyword evidence="4 9" id="KW-0436">Ligase</keyword>
<evidence type="ECO:0000256" key="5">
    <source>
        <dbReference type="ARBA" id="ARBA00022605"/>
    </source>
</evidence>
<dbReference type="GO" id="GO:0004055">
    <property type="term" value="F:argininosuccinate synthase activity"/>
    <property type="evidence" value="ECO:0007669"/>
    <property type="project" value="UniProtKB-EC"/>
</dbReference>
<organism evidence="9 10">
    <name type="scientific">Corynebacterium urealyticum</name>
    <dbReference type="NCBI Taxonomy" id="43771"/>
    <lineage>
        <taxon>Bacteria</taxon>
        <taxon>Bacillati</taxon>
        <taxon>Actinomycetota</taxon>
        <taxon>Actinomycetes</taxon>
        <taxon>Mycobacteriales</taxon>
        <taxon>Corynebacteriaceae</taxon>
        <taxon>Corynebacterium</taxon>
    </lineage>
</organism>
<keyword evidence="7" id="KW-0067">ATP-binding</keyword>
<keyword evidence="5" id="KW-0028">Amino-acid biosynthesis</keyword>
<evidence type="ECO:0000256" key="3">
    <source>
        <dbReference type="ARBA" id="ARBA00022571"/>
    </source>
</evidence>
<keyword evidence="6" id="KW-0547">Nucleotide-binding</keyword>